<name>A0AA40I271_CNENI</name>
<feature type="compositionally biased region" description="Low complexity" evidence="1">
    <location>
        <begin position="132"/>
        <end position="152"/>
    </location>
</feature>
<dbReference type="AlphaFoldDB" id="A0AA40I271"/>
<feature type="region of interest" description="Disordered" evidence="1">
    <location>
        <begin position="560"/>
        <end position="584"/>
    </location>
</feature>
<feature type="region of interest" description="Disordered" evidence="1">
    <location>
        <begin position="77"/>
        <end position="244"/>
    </location>
</feature>
<keyword evidence="3" id="KW-1185">Reference proteome</keyword>
<protein>
    <recommendedName>
        <fullName evidence="4">ENTH domain containing 1</fullName>
    </recommendedName>
</protein>
<gene>
    <name evidence="2" type="ORF">QTO34_018052</name>
</gene>
<reference evidence="2" key="1">
    <citation type="submission" date="2023-06" db="EMBL/GenBank/DDBJ databases">
        <title>Reference genome for the Northern bat (Eptesicus nilssonii), a most northern bat species.</title>
        <authorList>
            <person name="Laine V.N."/>
            <person name="Pulliainen A.T."/>
            <person name="Lilley T.M."/>
        </authorList>
    </citation>
    <scope>NUCLEOTIDE SEQUENCE</scope>
    <source>
        <strain evidence="2">BLF_Eptnil</strain>
        <tissue evidence="2">Kidney</tissue>
    </source>
</reference>
<evidence type="ECO:0000313" key="3">
    <source>
        <dbReference type="Proteomes" id="UP001177744"/>
    </source>
</evidence>
<organism evidence="2 3">
    <name type="scientific">Cnephaeus nilssonii</name>
    <name type="common">Northern bat</name>
    <name type="synonym">Eptesicus nilssonii</name>
    <dbReference type="NCBI Taxonomy" id="3371016"/>
    <lineage>
        <taxon>Eukaryota</taxon>
        <taxon>Metazoa</taxon>
        <taxon>Chordata</taxon>
        <taxon>Craniata</taxon>
        <taxon>Vertebrata</taxon>
        <taxon>Euteleostomi</taxon>
        <taxon>Mammalia</taxon>
        <taxon>Eutheria</taxon>
        <taxon>Laurasiatheria</taxon>
        <taxon>Chiroptera</taxon>
        <taxon>Yangochiroptera</taxon>
        <taxon>Vespertilionidae</taxon>
        <taxon>Cnephaeus</taxon>
    </lineage>
</organism>
<dbReference type="Proteomes" id="UP001177744">
    <property type="component" value="Unassembled WGS sequence"/>
</dbReference>
<comment type="caution">
    <text evidence="2">The sequence shown here is derived from an EMBL/GenBank/DDBJ whole genome shotgun (WGS) entry which is preliminary data.</text>
</comment>
<dbReference type="EMBL" id="JAULJE010000007">
    <property type="protein sequence ID" value="KAK1341635.1"/>
    <property type="molecule type" value="Genomic_DNA"/>
</dbReference>
<feature type="non-terminal residue" evidence="2">
    <location>
        <position position="584"/>
    </location>
</feature>
<feature type="compositionally biased region" description="Polar residues" evidence="1">
    <location>
        <begin position="560"/>
        <end position="572"/>
    </location>
</feature>
<proteinExistence type="predicted"/>
<feature type="region of interest" description="Disordered" evidence="1">
    <location>
        <begin position="388"/>
        <end position="411"/>
    </location>
</feature>
<evidence type="ECO:0000313" key="2">
    <source>
        <dbReference type="EMBL" id="KAK1341635.1"/>
    </source>
</evidence>
<sequence length="584" mass="62337">MSGSGTLASCHFTHYYIPRDSYRLTSAKHDVTISDSQKHKEQACMTESLRDTNHRSLGCAAGPRVKSLRPPVRASKSHKIHTQLAPPPSSSAGWGHSFRSPGLALGGGHGLRYPGAAPGPPAWRRGGRRSLRSSGPASGSLAPAPGWGVWPQVPGPGAGAEGAASGPRPWCRGRGRSLRSPALGQGVRTQIPQPQRQGGGHSLRSPGPGTGSGARPQVPRRRGRECGLRSPSPGTGSGGGVASGPPARLRCCTYSLRKKPISADKCEFGQETREYHYKYCHRKPFSNASRKADNCKNFEKLTTLPAFGPSSKEESIHPSVRISKSDSTFCNQASVETLYVSPSFKTFDPAKETVIDKDSQKPAQPSIVQRDVDILKSLTEWVSTTSEGTSSFSTLSMSSPDSASPDKSAPLLPRSLAGPSYWALSQQQSSSVSFKDKDKTARVCHPFAPMSSLSSDEESDNFNLLESLPDNSDSAKKKISQISSSNWVGFSTQNVDHFTSVPCSSFQTTKGLPQEPKANNSIQGLLGEVKNAIVKLHEDLSMVIQELGVISSHLVRMSGNSPQISTASPLPQSSEESSDPIESS</sequence>
<evidence type="ECO:0000256" key="1">
    <source>
        <dbReference type="SAM" id="MobiDB-lite"/>
    </source>
</evidence>
<accession>A0AA40I271</accession>
<evidence type="ECO:0008006" key="4">
    <source>
        <dbReference type="Google" id="ProtNLM"/>
    </source>
</evidence>
<feature type="compositionally biased region" description="Polar residues" evidence="1">
    <location>
        <begin position="187"/>
        <end position="196"/>
    </location>
</feature>